<sequence length="103" mass="11264">MDAALLKIGPGNVSSFTSVDCPTYRHLLSWGNEQSAVLLSILASVWQFVSNSINLEESIVSVKRTSRSYSSAIDFITSKLPLVEFIASSSVIFSFFLFLPGIL</sequence>
<feature type="transmembrane region" description="Helical" evidence="1">
    <location>
        <begin position="82"/>
        <end position="102"/>
    </location>
</feature>
<reference evidence="2 3" key="1">
    <citation type="journal article" date="2023" name="Hortic Res">
        <title>Pangenome of water caltrop reveals structural variations and asymmetric subgenome divergence after allopolyploidization.</title>
        <authorList>
            <person name="Zhang X."/>
            <person name="Chen Y."/>
            <person name="Wang L."/>
            <person name="Yuan Y."/>
            <person name="Fang M."/>
            <person name="Shi L."/>
            <person name="Lu R."/>
            <person name="Comes H.P."/>
            <person name="Ma Y."/>
            <person name="Chen Y."/>
            <person name="Huang G."/>
            <person name="Zhou Y."/>
            <person name="Zheng Z."/>
            <person name="Qiu Y."/>
        </authorList>
    </citation>
    <scope>NUCLEOTIDE SEQUENCE [LARGE SCALE GENOMIC DNA]</scope>
    <source>
        <tissue evidence="2">Roots</tissue>
    </source>
</reference>
<keyword evidence="3" id="KW-1185">Reference proteome</keyword>
<keyword evidence="1" id="KW-0472">Membrane</keyword>
<evidence type="ECO:0000313" key="3">
    <source>
        <dbReference type="Proteomes" id="UP001345219"/>
    </source>
</evidence>
<name>A0AAN7GLQ2_9MYRT</name>
<keyword evidence="1" id="KW-1133">Transmembrane helix</keyword>
<dbReference type="AlphaFoldDB" id="A0AAN7GLQ2"/>
<proteinExistence type="predicted"/>
<evidence type="ECO:0000256" key="1">
    <source>
        <dbReference type="SAM" id="Phobius"/>
    </source>
</evidence>
<keyword evidence="1" id="KW-0812">Transmembrane</keyword>
<dbReference type="EMBL" id="JAXIOK010000019">
    <property type="protein sequence ID" value="KAK4748880.1"/>
    <property type="molecule type" value="Genomic_DNA"/>
</dbReference>
<protein>
    <submittedName>
        <fullName evidence="2">Uncharacterized protein</fullName>
    </submittedName>
</protein>
<accession>A0AAN7GLQ2</accession>
<gene>
    <name evidence="2" type="ORF">SAY87_015466</name>
</gene>
<dbReference type="Proteomes" id="UP001345219">
    <property type="component" value="Chromosome 12"/>
</dbReference>
<evidence type="ECO:0000313" key="2">
    <source>
        <dbReference type="EMBL" id="KAK4748880.1"/>
    </source>
</evidence>
<comment type="caution">
    <text evidence="2">The sequence shown here is derived from an EMBL/GenBank/DDBJ whole genome shotgun (WGS) entry which is preliminary data.</text>
</comment>
<organism evidence="2 3">
    <name type="scientific">Trapa incisa</name>
    <dbReference type="NCBI Taxonomy" id="236973"/>
    <lineage>
        <taxon>Eukaryota</taxon>
        <taxon>Viridiplantae</taxon>
        <taxon>Streptophyta</taxon>
        <taxon>Embryophyta</taxon>
        <taxon>Tracheophyta</taxon>
        <taxon>Spermatophyta</taxon>
        <taxon>Magnoliopsida</taxon>
        <taxon>eudicotyledons</taxon>
        <taxon>Gunneridae</taxon>
        <taxon>Pentapetalae</taxon>
        <taxon>rosids</taxon>
        <taxon>malvids</taxon>
        <taxon>Myrtales</taxon>
        <taxon>Lythraceae</taxon>
        <taxon>Trapa</taxon>
    </lineage>
</organism>